<evidence type="ECO:0000256" key="9">
    <source>
        <dbReference type="SAM" id="Phobius"/>
    </source>
</evidence>
<protein>
    <submittedName>
        <fullName evidence="12">Lipid A export ATP-binding/permease protein MsbA</fullName>
    </submittedName>
</protein>
<dbReference type="InterPro" id="IPR027417">
    <property type="entry name" value="P-loop_NTPase"/>
</dbReference>
<dbReference type="SUPFAM" id="SSF52540">
    <property type="entry name" value="P-loop containing nucleoside triphosphate hydrolases"/>
    <property type="match status" value="1"/>
</dbReference>
<dbReference type="PANTHER" id="PTHR24221:SF397">
    <property type="entry name" value="ABC TRANSPORTER, ATP-BINDING TRANSMEMBRANE PROTEIN"/>
    <property type="match status" value="1"/>
</dbReference>
<evidence type="ECO:0000256" key="3">
    <source>
        <dbReference type="ARBA" id="ARBA00022475"/>
    </source>
</evidence>
<feature type="transmembrane region" description="Helical" evidence="9">
    <location>
        <begin position="24"/>
        <end position="53"/>
    </location>
</feature>
<dbReference type="CDD" id="cd07346">
    <property type="entry name" value="ABC_6TM_exporters"/>
    <property type="match status" value="1"/>
</dbReference>
<dbReference type="InterPro" id="IPR017871">
    <property type="entry name" value="ABC_transporter-like_CS"/>
</dbReference>
<dbReference type="AlphaFoldDB" id="A0A098B7M6"/>
<organism evidence="12">
    <name type="scientific">Desulfitobacterium hafniense</name>
    <name type="common">Desulfitobacterium frappieri</name>
    <dbReference type="NCBI Taxonomy" id="49338"/>
    <lineage>
        <taxon>Bacteria</taxon>
        <taxon>Bacillati</taxon>
        <taxon>Bacillota</taxon>
        <taxon>Clostridia</taxon>
        <taxon>Eubacteriales</taxon>
        <taxon>Desulfitobacteriaceae</taxon>
        <taxon>Desulfitobacterium</taxon>
    </lineage>
</organism>
<evidence type="ECO:0000256" key="4">
    <source>
        <dbReference type="ARBA" id="ARBA00022692"/>
    </source>
</evidence>
<dbReference type="EMBL" id="LK996017">
    <property type="protein sequence ID" value="CDX04873.1"/>
    <property type="molecule type" value="Genomic_DNA"/>
</dbReference>
<feature type="transmembrane region" description="Helical" evidence="9">
    <location>
        <begin position="279"/>
        <end position="302"/>
    </location>
</feature>
<dbReference type="PATRIC" id="fig|49338.4.peg.5363"/>
<feature type="transmembrane region" description="Helical" evidence="9">
    <location>
        <begin position="165"/>
        <end position="183"/>
    </location>
</feature>
<dbReference type="FunFam" id="3.40.50.300:FF:000221">
    <property type="entry name" value="Multidrug ABC transporter ATP-binding protein"/>
    <property type="match status" value="1"/>
</dbReference>
<keyword evidence="2" id="KW-0813">Transport</keyword>
<dbReference type="Gene3D" id="3.40.50.300">
    <property type="entry name" value="P-loop containing nucleotide triphosphate hydrolases"/>
    <property type="match status" value="1"/>
</dbReference>
<dbReference type="GO" id="GO:0005886">
    <property type="term" value="C:plasma membrane"/>
    <property type="evidence" value="ECO:0007669"/>
    <property type="project" value="UniProtKB-SubCell"/>
</dbReference>
<dbReference type="GO" id="GO:0005524">
    <property type="term" value="F:ATP binding"/>
    <property type="evidence" value="ECO:0007669"/>
    <property type="project" value="UniProtKB-KW"/>
</dbReference>
<dbReference type="SMART" id="SM00382">
    <property type="entry name" value="AAA"/>
    <property type="match status" value="1"/>
</dbReference>
<keyword evidence="5" id="KW-0547">Nucleotide-binding</keyword>
<comment type="subcellular location">
    <subcellularLocation>
        <location evidence="1">Cell membrane</location>
        <topology evidence="1">Multi-pass membrane protein</topology>
    </subcellularLocation>
</comment>
<dbReference type="RefSeq" id="WP_208926485.1">
    <property type="nucleotide sequence ID" value="NZ_LK996017.1"/>
</dbReference>
<feature type="transmembrane region" description="Helical" evidence="9">
    <location>
        <begin position="59"/>
        <end position="79"/>
    </location>
</feature>
<evidence type="ECO:0000256" key="1">
    <source>
        <dbReference type="ARBA" id="ARBA00004651"/>
    </source>
</evidence>
<keyword evidence="7 9" id="KW-1133">Transmembrane helix</keyword>
<keyword evidence="8 9" id="KW-0472">Membrane</keyword>
<dbReference type="Pfam" id="PF00664">
    <property type="entry name" value="ABC_membrane"/>
    <property type="match status" value="1"/>
</dbReference>
<sequence>MDQTNTPGAVARLKEYAGPHRKEYVLSVLLAILGVACSMIPYFAVSQMIWGLIEGGSDFNWYLGWCAVAAAGFLGKAVFHNLSTSLSHKATFAVISEVRRRIAQKLTRVPMGYVLDTPSGKFKNSMVEKVDSIEPTLAHVLPEMTSNLLVPLAIVGYLFVLDWRMALISLITLPIGAVCYMGMMKDYEKRFGEYVGVGRHMNATAVEYINGIEVIKAFGQSATSYKKFADAVHKNATYGLDWMRDVQLYFSMGIGIWPAVLIGVLPLGCVFYMNGSLSGADFITIMILALGIMAPLLSAMYYTDDLAKIKVIIGEIGDILDEGEQVRPTVLARLDGTDIALRGVTFGYGETEILHGVDLAIPAGSVTALVGPSGSGKSTIAKLIASFWDVKDGTLSIGGVDVRNIPAPQLMDKIAYVAQDNFLFDQSILENIRLGRPAASDEEVREAAKAAGCHDFIMGLADGYDTVAGGAGGHLSGGERQRITIARAMLKNAPTVILDEATAYTDPENESVIQEAVAKLVAGKTLIVIAHRLSTITDSDQIALIEKGRVAALGTHDQLLESSPLYQELWRAHINAKDAA</sequence>
<dbReference type="InterPro" id="IPR003593">
    <property type="entry name" value="AAA+_ATPase"/>
</dbReference>
<dbReference type="InterPro" id="IPR011527">
    <property type="entry name" value="ABC1_TM_dom"/>
</dbReference>
<evidence type="ECO:0000259" key="11">
    <source>
        <dbReference type="PROSITE" id="PS50929"/>
    </source>
</evidence>
<gene>
    <name evidence="12" type="ORF">DPCES_4987</name>
</gene>
<evidence type="ECO:0000256" key="7">
    <source>
        <dbReference type="ARBA" id="ARBA00022989"/>
    </source>
</evidence>
<feature type="domain" description="ABC transmembrane type-1" evidence="11">
    <location>
        <begin position="25"/>
        <end position="308"/>
    </location>
</feature>
<feature type="domain" description="ABC transporter" evidence="10">
    <location>
        <begin position="339"/>
        <end position="572"/>
    </location>
</feature>
<evidence type="ECO:0000256" key="5">
    <source>
        <dbReference type="ARBA" id="ARBA00022741"/>
    </source>
</evidence>
<feature type="transmembrane region" description="Helical" evidence="9">
    <location>
        <begin position="248"/>
        <end position="273"/>
    </location>
</feature>
<dbReference type="PROSITE" id="PS00211">
    <property type="entry name" value="ABC_TRANSPORTER_1"/>
    <property type="match status" value="1"/>
</dbReference>
<keyword evidence="3" id="KW-1003">Cell membrane</keyword>
<reference evidence="12" key="1">
    <citation type="submission" date="2014-07" db="EMBL/GenBank/DDBJ databases">
        <authorList>
            <person name="Hornung V.Bastian."/>
        </authorList>
    </citation>
    <scope>NUCLEOTIDE SEQUENCE</scope>
    <source>
        <strain evidence="12">PCE-S</strain>
    </source>
</reference>
<dbReference type="InterPro" id="IPR003439">
    <property type="entry name" value="ABC_transporter-like_ATP-bd"/>
</dbReference>
<dbReference type="InterPro" id="IPR039421">
    <property type="entry name" value="Type_1_exporter"/>
</dbReference>
<dbReference type="SUPFAM" id="SSF90123">
    <property type="entry name" value="ABC transporter transmembrane region"/>
    <property type="match status" value="1"/>
</dbReference>
<accession>A0A098B7M6</accession>
<dbReference type="PROSITE" id="PS50929">
    <property type="entry name" value="ABC_TM1F"/>
    <property type="match status" value="1"/>
</dbReference>
<dbReference type="GO" id="GO:0016887">
    <property type="term" value="F:ATP hydrolysis activity"/>
    <property type="evidence" value="ECO:0007669"/>
    <property type="project" value="InterPro"/>
</dbReference>
<feature type="transmembrane region" description="Helical" evidence="9">
    <location>
        <begin position="136"/>
        <end position="159"/>
    </location>
</feature>
<evidence type="ECO:0000256" key="8">
    <source>
        <dbReference type="ARBA" id="ARBA00023136"/>
    </source>
</evidence>
<name>A0A098B7M6_DESHA</name>
<evidence type="ECO:0000256" key="2">
    <source>
        <dbReference type="ARBA" id="ARBA00022448"/>
    </source>
</evidence>
<keyword evidence="6 12" id="KW-0067">ATP-binding</keyword>
<dbReference type="GO" id="GO:0034040">
    <property type="term" value="F:ATPase-coupled lipid transmembrane transporter activity"/>
    <property type="evidence" value="ECO:0007669"/>
    <property type="project" value="TreeGrafter"/>
</dbReference>
<evidence type="ECO:0000259" key="10">
    <source>
        <dbReference type="PROSITE" id="PS50893"/>
    </source>
</evidence>
<evidence type="ECO:0000313" key="12">
    <source>
        <dbReference type="EMBL" id="CDX04873.1"/>
    </source>
</evidence>
<dbReference type="Gene3D" id="1.20.1560.10">
    <property type="entry name" value="ABC transporter type 1, transmembrane domain"/>
    <property type="match status" value="1"/>
</dbReference>
<evidence type="ECO:0000256" key="6">
    <source>
        <dbReference type="ARBA" id="ARBA00022840"/>
    </source>
</evidence>
<proteinExistence type="predicted"/>
<dbReference type="PROSITE" id="PS50893">
    <property type="entry name" value="ABC_TRANSPORTER_2"/>
    <property type="match status" value="1"/>
</dbReference>
<keyword evidence="4 9" id="KW-0812">Transmembrane</keyword>
<dbReference type="PANTHER" id="PTHR24221">
    <property type="entry name" value="ATP-BINDING CASSETTE SUB-FAMILY B"/>
    <property type="match status" value="1"/>
</dbReference>
<dbReference type="GO" id="GO:0140359">
    <property type="term" value="F:ABC-type transporter activity"/>
    <property type="evidence" value="ECO:0007669"/>
    <property type="project" value="InterPro"/>
</dbReference>
<dbReference type="InterPro" id="IPR036640">
    <property type="entry name" value="ABC1_TM_sf"/>
</dbReference>
<dbReference type="Pfam" id="PF00005">
    <property type="entry name" value="ABC_tran"/>
    <property type="match status" value="1"/>
</dbReference>